<dbReference type="GO" id="GO:0004519">
    <property type="term" value="F:endonuclease activity"/>
    <property type="evidence" value="ECO:0007669"/>
    <property type="project" value="UniProtKB-KW"/>
</dbReference>
<evidence type="ECO:0000256" key="5">
    <source>
        <dbReference type="ARBA" id="ARBA00022842"/>
    </source>
</evidence>
<evidence type="ECO:0000256" key="7">
    <source>
        <dbReference type="SAM" id="Coils"/>
    </source>
</evidence>
<evidence type="ECO:0000313" key="9">
    <source>
        <dbReference type="Proteomes" id="UP001144297"/>
    </source>
</evidence>
<feature type="coiled-coil region" evidence="7">
    <location>
        <begin position="235"/>
        <end position="262"/>
    </location>
</feature>
<dbReference type="GO" id="GO:0046872">
    <property type="term" value="F:metal ion binding"/>
    <property type="evidence" value="ECO:0007669"/>
    <property type="project" value="UniProtKB-KW"/>
</dbReference>
<keyword evidence="3" id="KW-0255">Endonuclease</keyword>
<dbReference type="EMBL" id="BSDX01000001">
    <property type="protein sequence ID" value="GLI53984.1"/>
    <property type="molecule type" value="Genomic_DNA"/>
</dbReference>
<comment type="caution">
    <text evidence="8">The sequence shown here is derived from an EMBL/GenBank/DDBJ whole genome shotgun (WGS) entry which is preliminary data.</text>
</comment>
<evidence type="ECO:0000256" key="1">
    <source>
        <dbReference type="ARBA" id="ARBA00022722"/>
    </source>
</evidence>
<evidence type="ECO:0000256" key="3">
    <source>
        <dbReference type="ARBA" id="ARBA00022759"/>
    </source>
</evidence>
<keyword evidence="6" id="KW-0051">Antiviral defense</keyword>
<keyword evidence="7" id="KW-0175">Coiled coil</keyword>
<keyword evidence="4" id="KW-0378">Hydrolase</keyword>
<dbReference type="GO" id="GO:0043571">
    <property type="term" value="P:maintenance of CRISPR repeat elements"/>
    <property type="evidence" value="ECO:0007669"/>
    <property type="project" value="InterPro"/>
</dbReference>
<dbReference type="GO" id="GO:0003676">
    <property type="term" value="F:nucleic acid binding"/>
    <property type="evidence" value="ECO:0007669"/>
    <property type="project" value="InterPro"/>
</dbReference>
<evidence type="ECO:0000256" key="2">
    <source>
        <dbReference type="ARBA" id="ARBA00022723"/>
    </source>
</evidence>
<gene>
    <name evidence="8" type="ORF">TISLANDTSLP1_16770</name>
</gene>
<keyword evidence="5" id="KW-0460">Magnesium</keyword>
<dbReference type="Proteomes" id="UP001144297">
    <property type="component" value="Unassembled WGS sequence"/>
</dbReference>
<accession>A0A9W6GHH7</accession>
<dbReference type="GO" id="GO:0016787">
    <property type="term" value="F:hydrolase activity"/>
    <property type="evidence" value="ECO:0007669"/>
    <property type="project" value="UniProtKB-KW"/>
</dbReference>
<name>A0A9W6GHH7_9BACT</name>
<organism evidence="8 9">
    <name type="scientific">Thermodesulfovibrio yellowstonii</name>
    <dbReference type="NCBI Taxonomy" id="28262"/>
    <lineage>
        <taxon>Bacteria</taxon>
        <taxon>Pseudomonadati</taxon>
        <taxon>Nitrospirota</taxon>
        <taxon>Thermodesulfovibrionia</taxon>
        <taxon>Thermodesulfovibrionales</taxon>
        <taxon>Thermodesulfovibrionaceae</taxon>
        <taxon>Thermodesulfovibrio</taxon>
    </lineage>
</organism>
<proteinExistence type="predicted"/>
<dbReference type="AlphaFoldDB" id="A0A9W6GHH7"/>
<evidence type="ECO:0000256" key="6">
    <source>
        <dbReference type="ARBA" id="ARBA00023118"/>
    </source>
</evidence>
<keyword evidence="9" id="KW-1185">Reference proteome</keyword>
<dbReference type="Gene3D" id="3.100.10.20">
    <property type="entry name" value="CRISPR-associated endonuclease Cas1, N-terminal domain"/>
    <property type="match status" value="1"/>
</dbReference>
<protein>
    <recommendedName>
        <fullName evidence="10">CRISPR-associated endonuclease Cas1</fullName>
    </recommendedName>
</protein>
<evidence type="ECO:0000313" key="8">
    <source>
        <dbReference type="EMBL" id="GLI53984.1"/>
    </source>
</evidence>
<dbReference type="InterPro" id="IPR042211">
    <property type="entry name" value="CRISPR-assoc_Cas1_N"/>
</dbReference>
<dbReference type="GO" id="GO:0051607">
    <property type="term" value="P:defense response to virus"/>
    <property type="evidence" value="ECO:0007669"/>
    <property type="project" value="UniProtKB-KW"/>
</dbReference>
<reference evidence="8" key="1">
    <citation type="submission" date="2022-12" db="EMBL/GenBank/DDBJ databases">
        <title>Reference genome sequencing for broad-spectrum identification of bacterial and archaeal isolates by mass spectrometry.</title>
        <authorList>
            <person name="Sekiguchi Y."/>
            <person name="Tourlousse D.M."/>
        </authorList>
    </citation>
    <scope>NUCLEOTIDE SEQUENCE</scope>
    <source>
        <strain evidence="8">TSL-P1</strain>
    </source>
</reference>
<keyword evidence="2" id="KW-0479">Metal-binding</keyword>
<evidence type="ECO:0008006" key="10">
    <source>
        <dbReference type="Google" id="ProtNLM"/>
    </source>
</evidence>
<keyword evidence="1" id="KW-0540">Nuclease</keyword>
<sequence>MQEEYLKKRTLYLVEKGNRTTVSRDGPSVLIERNFAAPVRIPADYIDKVIIYGNVEIDAFSITLFSSKFIPILIIGRHEESSIILPNTSELKSYAKYQIMMLDSKKIVESFINWIKERRAQNQKKVLNSLFENISISIEAEDRNYNVMINKIKPSDFLWSRVKEIMQNLIIMTILSSLIKFKLDPHIGVINQGYNYGLVFDIYQIYEPYADFLTFQFFYADGANIDFIKNPDLNYDRLRFLIDKFEKKKDDIEQELNSSIAQILSFLRSIST</sequence>
<dbReference type="InterPro" id="IPR002729">
    <property type="entry name" value="CRISPR-assoc_Cas1"/>
</dbReference>
<dbReference type="Pfam" id="PF01867">
    <property type="entry name" value="Cas_Cas1"/>
    <property type="match status" value="1"/>
</dbReference>
<evidence type="ECO:0000256" key="4">
    <source>
        <dbReference type="ARBA" id="ARBA00022801"/>
    </source>
</evidence>